<dbReference type="EMBL" id="AMZH03023458">
    <property type="protein sequence ID" value="RRT36538.1"/>
    <property type="molecule type" value="Genomic_DNA"/>
</dbReference>
<comment type="caution">
    <text evidence="1">The sequence shown here is derived from an EMBL/GenBank/DDBJ whole genome shotgun (WGS) entry which is preliminary data.</text>
</comment>
<proteinExistence type="predicted"/>
<sequence>MKKRDNQKHYVKTRFDRLLYTVLKLKILVIPNELVRAHKFKILLIPNVLAHGKLYKHGFMKKCDDIKLCIKSIFDRLFVHHLKNLKYCLFQMYFPMGNHTSMVS</sequence>
<protein>
    <submittedName>
        <fullName evidence="1">Uncharacterized protein</fullName>
    </submittedName>
</protein>
<reference evidence="1 2" key="1">
    <citation type="journal article" date="2014" name="Agronomy (Basel)">
        <title>A Draft Genome Sequence for Ensete ventricosum, the Drought-Tolerant Tree Against Hunger.</title>
        <authorList>
            <person name="Harrison J."/>
            <person name="Moore K.A."/>
            <person name="Paszkiewicz K."/>
            <person name="Jones T."/>
            <person name="Grant M."/>
            <person name="Ambacheew D."/>
            <person name="Muzemil S."/>
            <person name="Studholme D.J."/>
        </authorList>
    </citation>
    <scope>NUCLEOTIDE SEQUENCE [LARGE SCALE GENOMIC DNA]</scope>
</reference>
<dbReference type="Proteomes" id="UP000287651">
    <property type="component" value="Unassembled WGS sequence"/>
</dbReference>
<evidence type="ECO:0000313" key="1">
    <source>
        <dbReference type="EMBL" id="RRT36538.1"/>
    </source>
</evidence>
<evidence type="ECO:0000313" key="2">
    <source>
        <dbReference type="Proteomes" id="UP000287651"/>
    </source>
</evidence>
<gene>
    <name evidence="1" type="ORF">B296_00057073</name>
</gene>
<accession>A0A426XAR9</accession>
<dbReference type="AlphaFoldDB" id="A0A426XAR9"/>
<name>A0A426XAR9_ENSVE</name>
<organism evidence="1 2">
    <name type="scientific">Ensete ventricosum</name>
    <name type="common">Abyssinian banana</name>
    <name type="synonym">Musa ensete</name>
    <dbReference type="NCBI Taxonomy" id="4639"/>
    <lineage>
        <taxon>Eukaryota</taxon>
        <taxon>Viridiplantae</taxon>
        <taxon>Streptophyta</taxon>
        <taxon>Embryophyta</taxon>
        <taxon>Tracheophyta</taxon>
        <taxon>Spermatophyta</taxon>
        <taxon>Magnoliopsida</taxon>
        <taxon>Liliopsida</taxon>
        <taxon>Zingiberales</taxon>
        <taxon>Musaceae</taxon>
        <taxon>Ensete</taxon>
    </lineage>
</organism>